<protein>
    <submittedName>
        <fullName evidence="1">Uncharacterized protein</fullName>
    </submittedName>
</protein>
<dbReference type="Proteomes" id="UP000054166">
    <property type="component" value="Unassembled WGS sequence"/>
</dbReference>
<evidence type="ECO:0000313" key="1">
    <source>
        <dbReference type="EMBL" id="KIM78533.1"/>
    </source>
</evidence>
<accession>A0A0C3AX02</accession>
<gene>
    <name evidence="1" type="ORF">PILCRDRAFT_592647</name>
</gene>
<proteinExistence type="predicted"/>
<reference evidence="1 2" key="1">
    <citation type="submission" date="2014-04" db="EMBL/GenBank/DDBJ databases">
        <authorList>
            <consortium name="DOE Joint Genome Institute"/>
            <person name="Kuo A."/>
            <person name="Tarkka M."/>
            <person name="Buscot F."/>
            <person name="Kohler A."/>
            <person name="Nagy L.G."/>
            <person name="Floudas D."/>
            <person name="Copeland A."/>
            <person name="Barry K.W."/>
            <person name="Cichocki N."/>
            <person name="Veneault-Fourrey C."/>
            <person name="LaButti K."/>
            <person name="Lindquist E.A."/>
            <person name="Lipzen A."/>
            <person name="Lundell T."/>
            <person name="Morin E."/>
            <person name="Murat C."/>
            <person name="Sun H."/>
            <person name="Tunlid A."/>
            <person name="Henrissat B."/>
            <person name="Grigoriev I.V."/>
            <person name="Hibbett D.S."/>
            <person name="Martin F."/>
            <person name="Nordberg H.P."/>
            <person name="Cantor M.N."/>
            <person name="Hua S.X."/>
        </authorList>
    </citation>
    <scope>NUCLEOTIDE SEQUENCE [LARGE SCALE GENOMIC DNA]</scope>
    <source>
        <strain evidence="1 2">F 1598</strain>
    </source>
</reference>
<name>A0A0C3AX02_PILCF</name>
<dbReference type="EMBL" id="KN833016">
    <property type="protein sequence ID" value="KIM78533.1"/>
    <property type="molecule type" value="Genomic_DNA"/>
</dbReference>
<dbReference type="HOGENOM" id="CLU_2085683_0_0_1"/>
<dbReference type="InParanoid" id="A0A0C3AX02"/>
<evidence type="ECO:0000313" key="2">
    <source>
        <dbReference type="Proteomes" id="UP000054166"/>
    </source>
</evidence>
<keyword evidence="2" id="KW-1185">Reference proteome</keyword>
<reference evidence="2" key="2">
    <citation type="submission" date="2015-01" db="EMBL/GenBank/DDBJ databases">
        <title>Evolutionary Origins and Diversification of the Mycorrhizal Mutualists.</title>
        <authorList>
            <consortium name="DOE Joint Genome Institute"/>
            <consortium name="Mycorrhizal Genomics Consortium"/>
            <person name="Kohler A."/>
            <person name="Kuo A."/>
            <person name="Nagy L.G."/>
            <person name="Floudas D."/>
            <person name="Copeland A."/>
            <person name="Barry K.W."/>
            <person name="Cichocki N."/>
            <person name="Veneault-Fourrey C."/>
            <person name="LaButti K."/>
            <person name="Lindquist E.A."/>
            <person name="Lipzen A."/>
            <person name="Lundell T."/>
            <person name="Morin E."/>
            <person name="Murat C."/>
            <person name="Riley R."/>
            <person name="Ohm R."/>
            <person name="Sun H."/>
            <person name="Tunlid A."/>
            <person name="Henrissat B."/>
            <person name="Grigoriev I.V."/>
            <person name="Hibbett D.S."/>
            <person name="Martin F."/>
        </authorList>
    </citation>
    <scope>NUCLEOTIDE SEQUENCE [LARGE SCALE GENOMIC DNA]</scope>
    <source>
        <strain evidence="2">F 1598</strain>
    </source>
</reference>
<sequence length="117" mass="13361">MTESVGAVHSKPPEAYPPLSLGYFIPRFRKLYDYGYYTDAAISILNHIRQRISILQIANPVPYYQNILFLDPSGYCPYLFSRIEMMVSGCNLSRVSLPLVPNEKSRCKCFCSEVLGR</sequence>
<organism evidence="1 2">
    <name type="scientific">Piloderma croceum (strain F 1598)</name>
    <dbReference type="NCBI Taxonomy" id="765440"/>
    <lineage>
        <taxon>Eukaryota</taxon>
        <taxon>Fungi</taxon>
        <taxon>Dikarya</taxon>
        <taxon>Basidiomycota</taxon>
        <taxon>Agaricomycotina</taxon>
        <taxon>Agaricomycetes</taxon>
        <taxon>Agaricomycetidae</taxon>
        <taxon>Atheliales</taxon>
        <taxon>Atheliaceae</taxon>
        <taxon>Piloderma</taxon>
    </lineage>
</organism>
<dbReference type="AlphaFoldDB" id="A0A0C3AX02"/>